<proteinExistence type="predicted"/>
<protein>
    <submittedName>
        <fullName evidence="3">Uncharacterized protein</fullName>
    </submittedName>
</protein>
<dbReference type="VEuPathDB" id="FungiDB:SDRG_11272"/>
<name>T0RM88_SAPDV</name>
<dbReference type="STRING" id="1156394.T0RM88"/>
<evidence type="ECO:0000313" key="4">
    <source>
        <dbReference type="Proteomes" id="UP000030762"/>
    </source>
</evidence>
<evidence type="ECO:0000313" key="3">
    <source>
        <dbReference type="EMBL" id="EQC31087.1"/>
    </source>
</evidence>
<feature type="compositionally biased region" description="Basic residues" evidence="2">
    <location>
        <begin position="422"/>
        <end position="431"/>
    </location>
</feature>
<dbReference type="OMA" id="ITNAMEQ"/>
<keyword evidence="1" id="KW-0175">Coiled coil</keyword>
<feature type="coiled-coil region" evidence="1">
    <location>
        <begin position="453"/>
        <end position="480"/>
    </location>
</feature>
<feature type="coiled-coil region" evidence="1">
    <location>
        <begin position="848"/>
        <end position="953"/>
    </location>
</feature>
<dbReference type="Proteomes" id="UP000030762">
    <property type="component" value="Unassembled WGS sequence"/>
</dbReference>
<feature type="coiled-coil region" evidence="1">
    <location>
        <begin position="1163"/>
        <end position="1212"/>
    </location>
</feature>
<feature type="region of interest" description="Disordered" evidence="2">
    <location>
        <begin position="329"/>
        <end position="361"/>
    </location>
</feature>
<dbReference type="eggNOG" id="ENOG502QTF4">
    <property type="taxonomic scope" value="Eukaryota"/>
</dbReference>
<dbReference type="InParanoid" id="T0RM88"/>
<feature type="coiled-coil region" evidence="1">
    <location>
        <begin position="698"/>
        <end position="821"/>
    </location>
</feature>
<feature type="region of interest" description="Disordered" evidence="2">
    <location>
        <begin position="402"/>
        <end position="435"/>
    </location>
</feature>
<gene>
    <name evidence="3" type="ORF">SDRG_11272</name>
</gene>
<feature type="coiled-coil region" evidence="1">
    <location>
        <begin position="1603"/>
        <end position="1712"/>
    </location>
</feature>
<evidence type="ECO:0000256" key="1">
    <source>
        <dbReference type="SAM" id="Coils"/>
    </source>
</evidence>
<dbReference type="GeneID" id="19951999"/>
<keyword evidence="4" id="KW-1185">Reference proteome</keyword>
<accession>T0RM88</accession>
<sequence>MAAKARSWDWAAQRLWSEDAKCNVRLPDTVLMDAEGRPQRWLFASKHGHVAKKKDDHVSPSSIRDRFTRVAAHPKNALRHTAHAFYRSGKRELLDATQFSNLLDALHGVPKHRPSLAGLVAYVHSSTENVLVEFRANHGVSISSHDVAGRARKEIERATLDVVSFLQTTAQVSITKLVAEFVVDDDNVVWLSHVPQTLVEAAPGTQSLPSLAKTDAPSSAKCAGEFCRYTDADLPGLYTAPPLTPLPLADTGQRTKIGYNNILLARAAMGYLLSRSDDAAGWDALDAAQRAELGQSNPSHFYKQVGVCPNCHSIYAQLQTLRHNRFCHESDRPTSSIKKKKKAAIKAKATTSSNLSNNQQPSESLLKFMGVAKPDADAHETAFLAELHRQSQLLEPLSVSAASSARLPEDDAASTTEAPSMVKRKCKKGPPRPKDNQVLAQFEAEWTAVESANKSLVAENARLAARLADVEAARQQEQAQWTTDRAQLLESNGVLEKQSKALGKRLSTLQKEFSDAMAAKDNEWTQRLLETEQLYSARTTPPPSREVASGNQLSLIETIEQLSAQLEVEQRERETDRQRLAATHQADVQRVHDRLQLETEALRIGHRQQLDTIEELKTQLLTTSHQLQVAQAQTKQAKAAALDAQVAVSTLEDKIVALEAKSPALLPTTAAVDSAATEKLQHKIEYLKAQLASETRCKEELGATVATLTANLDSLKRDRKKLSSDLDEAHRKQLEKADARYRAEVETVQAANAALQSKLATLQANVADLVADLAASRNREESAKLSMEKLASESVRLHARIAELEATNEELQEATNGTKSSLEDATRATMEATLRRLTHERQYLKSQMDGEIRRKDDAEAKVRELQAQLADATTSTKAEVIAAKQAAKEKEAALATALAKLEETQLLTQGELSSTKHQLHDAKIALIGARDESQRARAELETQRADLAHLKSSLLSTREELLKERDRSKLNAERQTTSLQAIKASLVETEASKAAEIVALHNERTQLRSTLAEAHSTQLALAASLQAQSVQQKQQVALLRVALSTAHREATRVLRRWDAWTRLVACHRVQASGAQTLKDALQARELVWHDRLSVACADVHEKCTLERDLALAAVSERLLTDAAEAAQVAAHAHAQALTDCEVASAAKLELIKNELTRLHDAEVEALEASHVQAIEALQEAARQSQDEADAAIAQLEAERRVRESELQNAASARLTQALREMELAHSNDLREVQAAAATHHEMIETMHAAALSEARTAAEALFDTEQARWEAIASMTGADIEARWVAKAQRALALTQDSLLHDQATATQALISQHNAAAADTVAHWTHLLETARTEHATATAELRANADAKLAAELEACRREMAEQKGNAVLTTTAKWQRALADTTARIETERKVAYDKGVSDREAEWQRAAALIKQAQKDEVGALERDSKQALAACEERFGLLLAAKTQELQAACAATLNAAAATAKMEQEHAIAATRDAVAETTEARVVAEWSNRMSAAAAASDQQLRDACAELQTTMQNEAEEQLTAAKTRWSQLKADEIATLRAALRSDHYQQLQDELGKVRRAHEAQLAQLQADHSAALASATAQLRADADTELQTRLLACQETANQQHEAEMALVQEESEKLIDKVEIAMQALKKQKEATETELQRVTHALEEAEDAAFDLQEEMSSLKKKYVMRHLLMLHSGLQKMQIMEDELDTKEMEKAAADRLWQAKLDTTTNDLSRQLTQSTTTIDKLHEVYATVYETLVNYRRDELVQHRSASNVVTSELDVLHAQIDQVLHSKSESDREIEKAQADLGALEDELSGIQLMKDGHVNQAQVARKRRLHQETEALLEAIDSKKAKARGVEVQLNELYGLQRAKEDEMKGLERHLVTILVEQQKQLLTLVSSVKSISAV</sequence>
<evidence type="ECO:0000256" key="2">
    <source>
        <dbReference type="SAM" id="MobiDB-lite"/>
    </source>
</evidence>
<dbReference type="RefSeq" id="XP_008615526.1">
    <property type="nucleotide sequence ID" value="XM_008617304.1"/>
</dbReference>
<dbReference type="EMBL" id="JH767171">
    <property type="protein sequence ID" value="EQC31087.1"/>
    <property type="molecule type" value="Genomic_DNA"/>
</dbReference>
<organism evidence="3 4">
    <name type="scientific">Saprolegnia diclina (strain VS20)</name>
    <dbReference type="NCBI Taxonomy" id="1156394"/>
    <lineage>
        <taxon>Eukaryota</taxon>
        <taxon>Sar</taxon>
        <taxon>Stramenopiles</taxon>
        <taxon>Oomycota</taxon>
        <taxon>Saprolegniomycetes</taxon>
        <taxon>Saprolegniales</taxon>
        <taxon>Saprolegniaceae</taxon>
        <taxon>Saprolegnia</taxon>
    </lineage>
</organism>
<dbReference type="OrthoDB" id="77418at2759"/>
<reference evidence="3 4" key="1">
    <citation type="submission" date="2012-04" db="EMBL/GenBank/DDBJ databases">
        <title>The Genome Sequence of Saprolegnia declina VS20.</title>
        <authorList>
            <consortium name="The Broad Institute Genome Sequencing Platform"/>
            <person name="Russ C."/>
            <person name="Nusbaum C."/>
            <person name="Tyler B."/>
            <person name="van West P."/>
            <person name="Dieguez-Uribeondo J."/>
            <person name="de Bruijn I."/>
            <person name="Tripathy S."/>
            <person name="Jiang R."/>
            <person name="Young S.K."/>
            <person name="Zeng Q."/>
            <person name="Gargeya S."/>
            <person name="Fitzgerald M."/>
            <person name="Haas B."/>
            <person name="Abouelleil A."/>
            <person name="Alvarado L."/>
            <person name="Arachchi H.M."/>
            <person name="Berlin A."/>
            <person name="Chapman S.B."/>
            <person name="Goldberg J."/>
            <person name="Griggs A."/>
            <person name="Gujja S."/>
            <person name="Hansen M."/>
            <person name="Howarth C."/>
            <person name="Imamovic A."/>
            <person name="Larimer J."/>
            <person name="McCowen C."/>
            <person name="Montmayeur A."/>
            <person name="Murphy C."/>
            <person name="Neiman D."/>
            <person name="Pearson M."/>
            <person name="Priest M."/>
            <person name="Roberts A."/>
            <person name="Saif S."/>
            <person name="Shea T."/>
            <person name="Sisk P."/>
            <person name="Sykes S."/>
            <person name="Wortman J."/>
            <person name="Nusbaum C."/>
            <person name="Birren B."/>
        </authorList>
    </citation>
    <scope>NUCLEOTIDE SEQUENCE [LARGE SCALE GENOMIC DNA]</scope>
    <source>
        <strain evidence="3 4">VS20</strain>
    </source>
</reference>
<feature type="coiled-coil region" evidence="1">
    <location>
        <begin position="1785"/>
        <end position="1812"/>
    </location>
</feature>